<dbReference type="Pfam" id="PF07687">
    <property type="entry name" value="M20_dimer"/>
    <property type="match status" value="1"/>
</dbReference>
<dbReference type="InterPro" id="IPR005941">
    <property type="entry name" value="DapE_proteobac"/>
</dbReference>
<dbReference type="PANTHER" id="PTHR43808:SF31">
    <property type="entry name" value="N-ACETYL-L-CITRULLINE DEACETYLASE"/>
    <property type="match status" value="1"/>
</dbReference>
<feature type="binding site" evidence="15">
    <location>
        <position position="351"/>
    </location>
    <ligand>
        <name>Zn(2+)</name>
        <dbReference type="ChEBI" id="CHEBI:29105"/>
        <label>2</label>
    </ligand>
</feature>
<evidence type="ECO:0000256" key="3">
    <source>
        <dbReference type="ARBA" id="ARBA00011738"/>
    </source>
</evidence>
<evidence type="ECO:0000256" key="9">
    <source>
        <dbReference type="ARBA" id="ARBA00022833"/>
    </source>
</evidence>
<keyword evidence="9 15" id="KW-0862">Zinc</keyword>
<evidence type="ECO:0000256" key="1">
    <source>
        <dbReference type="ARBA" id="ARBA00005130"/>
    </source>
</evidence>
<dbReference type="GO" id="GO:0019877">
    <property type="term" value="P:diaminopimelate biosynthetic process"/>
    <property type="evidence" value="ECO:0007669"/>
    <property type="project" value="UniProtKB-UniRule"/>
</dbReference>
<dbReference type="InterPro" id="IPR001261">
    <property type="entry name" value="ArgE/DapE_CS"/>
</dbReference>
<dbReference type="GO" id="GO:0008270">
    <property type="term" value="F:zinc ion binding"/>
    <property type="evidence" value="ECO:0007669"/>
    <property type="project" value="UniProtKB-UniRule"/>
</dbReference>
<dbReference type="SUPFAM" id="SSF55031">
    <property type="entry name" value="Bacterial exopeptidase dimerisation domain"/>
    <property type="match status" value="1"/>
</dbReference>
<evidence type="ECO:0000256" key="14">
    <source>
        <dbReference type="ARBA" id="ARBA00051301"/>
    </source>
</evidence>
<feature type="binding site" evidence="15">
    <location>
        <position position="68"/>
    </location>
    <ligand>
        <name>Zn(2+)</name>
        <dbReference type="ChEBI" id="CHEBI:29105"/>
        <label>1</label>
    </ligand>
</feature>
<feature type="active site" description="Proton acceptor" evidence="15">
    <location>
        <position position="136"/>
    </location>
</feature>
<evidence type="ECO:0000256" key="5">
    <source>
        <dbReference type="ARBA" id="ARBA00022391"/>
    </source>
</evidence>
<evidence type="ECO:0000256" key="8">
    <source>
        <dbReference type="ARBA" id="ARBA00022801"/>
    </source>
</evidence>
<evidence type="ECO:0000256" key="10">
    <source>
        <dbReference type="ARBA" id="ARBA00022915"/>
    </source>
</evidence>
<name>A0A2I7N7E7_9NEIS</name>
<dbReference type="UniPathway" id="UPA00034">
    <property type="reaction ID" value="UER00021"/>
</dbReference>
<dbReference type="Proteomes" id="UP000236655">
    <property type="component" value="Chromosome"/>
</dbReference>
<proteinExistence type="inferred from homology"/>
<dbReference type="GO" id="GO:0009089">
    <property type="term" value="P:lysine biosynthetic process via diaminopimelate"/>
    <property type="evidence" value="ECO:0007669"/>
    <property type="project" value="UniProtKB-UniRule"/>
</dbReference>
<dbReference type="Pfam" id="PF01546">
    <property type="entry name" value="Peptidase_M20"/>
    <property type="match status" value="1"/>
</dbReference>
<dbReference type="InterPro" id="IPR002933">
    <property type="entry name" value="Peptidase_M20"/>
</dbReference>
<dbReference type="NCBIfam" id="TIGR01246">
    <property type="entry name" value="dapE_proteo"/>
    <property type="match status" value="1"/>
</dbReference>
<keyword evidence="18" id="KW-1185">Reference proteome</keyword>
<dbReference type="GO" id="GO:0050897">
    <property type="term" value="F:cobalt ion binding"/>
    <property type="evidence" value="ECO:0007669"/>
    <property type="project" value="UniProtKB-UniRule"/>
</dbReference>
<evidence type="ECO:0000313" key="17">
    <source>
        <dbReference type="EMBL" id="AUR52362.1"/>
    </source>
</evidence>
<keyword evidence="11 15" id="KW-0457">Lysine biosynthesis</keyword>
<dbReference type="SUPFAM" id="SSF53187">
    <property type="entry name" value="Zn-dependent exopeptidases"/>
    <property type="match status" value="1"/>
</dbReference>
<feature type="active site" evidence="15">
    <location>
        <position position="70"/>
    </location>
</feature>
<keyword evidence="10 15" id="KW-0220">Diaminopimelate biosynthesis</keyword>
<dbReference type="InterPro" id="IPR050072">
    <property type="entry name" value="Peptidase_M20A"/>
</dbReference>
<evidence type="ECO:0000313" key="18">
    <source>
        <dbReference type="Proteomes" id="UP000236655"/>
    </source>
</evidence>
<dbReference type="KEGG" id="nba:CUN60_08655"/>
<dbReference type="InterPro" id="IPR036264">
    <property type="entry name" value="Bact_exopeptidase_dim_dom"/>
</dbReference>
<comment type="catalytic activity">
    <reaction evidence="14 15">
        <text>N-succinyl-(2S,6S)-2,6-diaminopimelate + H2O = (2S,6S)-2,6-diaminopimelate + succinate</text>
        <dbReference type="Rhea" id="RHEA:22608"/>
        <dbReference type="ChEBI" id="CHEBI:15377"/>
        <dbReference type="ChEBI" id="CHEBI:30031"/>
        <dbReference type="ChEBI" id="CHEBI:57609"/>
        <dbReference type="ChEBI" id="CHEBI:58087"/>
        <dbReference type="EC" id="3.5.1.18"/>
    </reaction>
</comment>
<dbReference type="CDD" id="cd03891">
    <property type="entry name" value="M20_DapE_proteobac"/>
    <property type="match status" value="1"/>
</dbReference>
<dbReference type="HAMAP" id="MF_01690">
    <property type="entry name" value="DapE"/>
    <property type="match status" value="1"/>
</dbReference>
<dbReference type="GO" id="GO:0009014">
    <property type="term" value="F:succinyl-diaminopimelate desuccinylase activity"/>
    <property type="evidence" value="ECO:0007669"/>
    <property type="project" value="UniProtKB-UniRule"/>
</dbReference>
<dbReference type="Gene3D" id="3.40.630.10">
    <property type="entry name" value="Zn peptidases"/>
    <property type="match status" value="1"/>
</dbReference>
<feature type="binding site" evidence="15">
    <location>
        <position position="102"/>
    </location>
    <ligand>
        <name>Zn(2+)</name>
        <dbReference type="ChEBI" id="CHEBI:29105"/>
        <label>2</label>
    </ligand>
</feature>
<organism evidence="17 18">
    <name type="scientific">Aquella oligotrophica</name>
    <dbReference type="NCBI Taxonomy" id="2067065"/>
    <lineage>
        <taxon>Bacteria</taxon>
        <taxon>Pseudomonadati</taxon>
        <taxon>Pseudomonadota</taxon>
        <taxon>Betaproteobacteria</taxon>
        <taxon>Neisseriales</taxon>
        <taxon>Neisseriaceae</taxon>
        <taxon>Aquella</taxon>
    </lineage>
</organism>
<keyword evidence="12 15" id="KW-0170">Cobalt</keyword>
<feature type="binding site" evidence="15">
    <location>
        <position position="137"/>
    </location>
    <ligand>
        <name>Zn(2+)</name>
        <dbReference type="ChEBI" id="CHEBI:29105"/>
        <label>2</label>
    </ligand>
</feature>
<evidence type="ECO:0000256" key="6">
    <source>
        <dbReference type="ARBA" id="ARBA00022605"/>
    </source>
</evidence>
<dbReference type="Gene3D" id="3.30.70.360">
    <property type="match status" value="1"/>
</dbReference>
<feature type="binding site" evidence="15">
    <location>
        <position position="165"/>
    </location>
    <ligand>
        <name>Zn(2+)</name>
        <dbReference type="ChEBI" id="CHEBI:29105"/>
        <label>1</label>
    </ligand>
</feature>
<evidence type="ECO:0000256" key="13">
    <source>
        <dbReference type="ARBA" id="ARBA00031891"/>
    </source>
</evidence>
<evidence type="ECO:0000256" key="15">
    <source>
        <dbReference type="HAMAP-Rule" id="MF_01690"/>
    </source>
</evidence>
<keyword evidence="8 15" id="KW-0378">Hydrolase</keyword>
<evidence type="ECO:0000256" key="4">
    <source>
        <dbReference type="ARBA" id="ARBA00011921"/>
    </source>
</evidence>
<comment type="subunit">
    <text evidence="3 15">Homodimer.</text>
</comment>
<feature type="binding site" evidence="15">
    <location>
        <position position="102"/>
    </location>
    <ligand>
        <name>Zn(2+)</name>
        <dbReference type="ChEBI" id="CHEBI:29105"/>
        <label>1</label>
    </ligand>
</feature>
<dbReference type="PROSITE" id="PS00758">
    <property type="entry name" value="ARGE_DAPE_CPG2_1"/>
    <property type="match status" value="1"/>
</dbReference>
<dbReference type="EC" id="3.5.1.18" evidence="4 15"/>
<evidence type="ECO:0000256" key="7">
    <source>
        <dbReference type="ARBA" id="ARBA00022723"/>
    </source>
</evidence>
<accession>A0A2I7N7E7</accession>
<dbReference type="EMBL" id="CP024847">
    <property type="protein sequence ID" value="AUR52362.1"/>
    <property type="molecule type" value="Genomic_DNA"/>
</dbReference>
<dbReference type="InterPro" id="IPR011650">
    <property type="entry name" value="Peptidase_M20_dimer"/>
</dbReference>
<evidence type="ECO:0000256" key="2">
    <source>
        <dbReference type="ARBA" id="ARBA00006746"/>
    </source>
</evidence>
<reference evidence="18" key="1">
    <citation type="submission" date="2017-11" db="EMBL/GenBank/DDBJ databases">
        <authorList>
            <person name="Chan K.G."/>
            <person name="Lee L.S."/>
        </authorList>
    </citation>
    <scope>NUCLEOTIDE SEQUENCE [LARGE SCALE GENOMIC DNA]</scope>
    <source>
        <strain evidence="18">DSM 100970</strain>
    </source>
</reference>
<protein>
    <recommendedName>
        <fullName evidence="5 15">Succinyl-diaminopimelate desuccinylase</fullName>
        <shortName evidence="15">SDAP desuccinylase</shortName>
        <ecNumber evidence="4 15">3.5.1.18</ecNumber>
    </recommendedName>
    <alternativeName>
        <fullName evidence="13 15">N-succinyl-LL-2,6-diaminoheptanedioate amidohydrolase</fullName>
    </alternativeName>
</protein>
<dbReference type="OrthoDB" id="9809784at2"/>
<evidence type="ECO:0000256" key="11">
    <source>
        <dbReference type="ARBA" id="ARBA00023154"/>
    </source>
</evidence>
<dbReference type="RefSeq" id="WP_102951655.1">
    <property type="nucleotide sequence ID" value="NZ_CP024847.1"/>
</dbReference>
<keyword evidence="7 15" id="KW-0479">Metal-binding</keyword>
<gene>
    <name evidence="15" type="primary">dapE</name>
    <name evidence="17" type="ORF">CUN60_08655</name>
</gene>
<sequence>MLLTDPVAILAELIKMPSVTPNQAGTIDYIEEIIQKIGGDIKRVDSNDTTNLLATIGTGKKILAFAGHVDVVPSGSHDKWLNGSPFELQRHNDELIGRGVVDMKGAIAAFLSALIEFNNKAAPEDYQIMLIITSDEEGPATDGTIKIVKKLQQEKVQLDYCIIGEPTSSKVFGDTIKVGRRGSLTGELTIFGKQGHIAYPDLCINPIHKSLAALNELVQIKWDEGNQHFPPTSLQFANLNAGLGVTNVIPGQLTTNFNFRYNTVHNSDSLIKQTESILNKYQLQYTINWKHSAKPFLTKVAGLVDIATEAIREVCKITPELKTDGGTSDGRFLIDVSNELIEIGLLNATAHQINETTTVSDLTQLTAVYNSILHKAFYG</sequence>
<dbReference type="AlphaFoldDB" id="A0A2I7N7E7"/>
<dbReference type="GO" id="GO:0006526">
    <property type="term" value="P:L-arginine biosynthetic process"/>
    <property type="evidence" value="ECO:0007669"/>
    <property type="project" value="TreeGrafter"/>
</dbReference>
<comment type="similarity">
    <text evidence="2 15">Belongs to the peptidase M20A family. DapE subfamily.</text>
</comment>
<evidence type="ECO:0000259" key="16">
    <source>
        <dbReference type="Pfam" id="PF07687"/>
    </source>
</evidence>
<comment type="pathway">
    <text evidence="1 15">Amino-acid biosynthesis; L-lysine biosynthesis via DAP pathway; LL-2,6-diaminopimelate from (S)-tetrahydrodipicolinate (succinylase route): step 3/3.</text>
</comment>
<comment type="function">
    <text evidence="15">Catalyzes the hydrolysis of N-succinyl-L,L-diaminopimelic acid (SDAP), forming succinate and LL-2,6-diaminopimelate (DAP), an intermediate involved in the bacterial biosynthesis of lysine and meso-diaminopimelic acid, an essential component of bacterial cell walls.</text>
</comment>
<dbReference type="GO" id="GO:0008777">
    <property type="term" value="F:acetylornithine deacetylase activity"/>
    <property type="evidence" value="ECO:0007669"/>
    <property type="project" value="TreeGrafter"/>
</dbReference>
<keyword evidence="6 15" id="KW-0028">Amino-acid biosynthesis</keyword>
<feature type="domain" description="Peptidase M20 dimerisation" evidence="16">
    <location>
        <begin position="178"/>
        <end position="285"/>
    </location>
</feature>
<dbReference type="NCBIfam" id="NF009557">
    <property type="entry name" value="PRK13009.1"/>
    <property type="match status" value="1"/>
</dbReference>
<dbReference type="PANTHER" id="PTHR43808">
    <property type="entry name" value="ACETYLORNITHINE DEACETYLASE"/>
    <property type="match status" value="1"/>
</dbReference>
<evidence type="ECO:0000256" key="12">
    <source>
        <dbReference type="ARBA" id="ARBA00023285"/>
    </source>
</evidence>
<comment type="cofactor">
    <cofactor evidence="15">
        <name>Zn(2+)</name>
        <dbReference type="ChEBI" id="CHEBI:29105"/>
    </cofactor>
    <cofactor evidence="15">
        <name>Co(2+)</name>
        <dbReference type="ChEBI" id="CHEBI:48828"/>
    </cofactor>
    <text evidence="15">Binds 2 Zn(2+) or Co(2+) ions per subunit.</text>
</comment>